<dbReference type="OrthoDB" id="70770at2759"/>
<gene>
    <name evidence="2" type="ORF">MEDL_25887</name>
</gene>
<dbReference type="GO" id="GO:0016308">
    <property type="term" value="F:1-phosphatidylinositol-4-phosphate 5-kinase activity"/>
    <property type="evidence" value="ECO:0007669"/>
    <property type="project" value="UniProtKB-EC"/>
</dbReference>
<feature type="transmembrane region" description="Helical" evidence="1">
    <location>
        <begin position="136"/>
        <end position="158"/>
    </location>
</feature>
<keyword evidence="1" id="KW-0812">Transmembrane</keyword>
<dbReference type="EC" id="2.7.1.68" evidence="2"/>
<evidence type="ECO:0000313" key="2">
    <source>
        <dbReference type="EMBL" id="CAG2211887.1"/>
    </source>
</evidence>
<keyword evidence="2" id="KW-0808">Transferase</keyword>
<proteinExistence type="predicted"/>
<name>A0A8S3RTD6_MYTED</name>
<evidence type="ECO:0000313" key="3">
    <source>
        <dbReference type="Proteomes" id="UP000683360"/>
    </source>
</evidence>
<sequence>MSKVAGQNNPVQTFDQQLYGIAKQVKWYMPKIVHPHVVRLGLVSDGVVTGGPLLGGGGIIGGSGGLVSGGLLLNNGGLRGLITETYIRINDCYTVWYSLKGQSIGGLSSKPKRDVLIHDFAVVESAFFPSCSEVTLASLVVGKMIIQLAVAMVILTSATWEMKYSRRDYC</sequence>
<protein>
    <submittedName>
        <fullName evidence="2">PIP5K</fullName>
        <ecNumber evidence="2">2.7.1.68</ecNumber>
    </submittedName>
</protein>
<keyword evidence="1" id="KW-0472">Membrane</keyword>
<dbReference type="AlphaFoldDB" id="A0A8S3RTD6"/>
<accession>A0A8S3RTD6</accession>
<organism evidence="2 3">
    <name type="scientific">Mytilus edulis</name>
    <name type="common">Blue mussel</name>
    <dbReference type="NCBI Taxonomy" id="6550"/>
    <lineage>
        <taxon>Eukaryota</taxon>
        <taxon>Metazoa</taxon>
        <taxon>Spiralia</taxon>
        <taxon>Lophotrochozoa</taxon>
        <taxon>Mollusca</taxon>
        <taxon>Bivalvia</taxon>
        <taxon>Autobranchia</taxon>
        <taxon>Pteriomorphia</taxon>
        <taxon>Mytilida</taxon>
        <taxon>Mytiloidea</taxon>
        <taxon>Mytilidae</taxon>
        <taxon>Mytilinae</taxon>
        <taxon>Mytilus</taxon>
    </lineage>
</organism>
<keyword evidence="3" id="KW-1185">Reference proteome</keyword>
<reference evidence="2" key="1">
    <citation type="submission" date="2021-03" db="EMBL/GenBank/DDBJ databases">
        <authorList>
            <person name="Bekaert M."/>
        </authorList>
    </citation>
    <scope>NUCLEOTIDE SEQUENCE</scope>
</reference>
<dbReference type="Proteomes" id="UP000683360">
    <property type="component" value="Unassembled WGS sequence"/>
</dbReference>
<comment type="caution">
    <text evidence="2">The sequence shown here is derived from an EMBL/GenBank/DDBJ whole genome shotgun (WGS) entry which is preliminary data.</text>
</comment>
<evidence type="ECO:0000256" key="1">
    <source>
        <dbReference type="SAM" id="Phobius"/>
    </source>
</evidence>
<keyword evidence="1" id="KW-1133">Transmembrane helix</keyword>
<dbReference type="EMBL" id="CAJPWZ010001280">
    <property type="protein sequence ID" value="CAG2211887.1"/>
    <property type="molecule type" value="Genomic_DNA"/>
</dbReference>